<evidence type="ECO:0008006" key="4">
    <source>
        <dbReference type="Google" id="ProtNLM"/>
    </source>
</evidence>
<organism evidence="2 3">
    <name type="scientific">Oryctes borbonicus</name>
    <dbReference type="NCBI Taxonomy" id="1629725"/>
    <lineage>
        <taxon>Eukaryota</taxon>
        <taxon>Metazoa</taxon>
        <taxon>Ecdysozoa</taxon>
        <taxon>Arthropoda</taxon>
        <taxon>Hexapoda</taxon>
        <taxon>Insecta</taxon>
        <taxon>Pterygota</taxon>
        <taxon>Neoptera</taxon>
        <taxon>Endopterygota</taxon>
        <taxon>Coleoptera</taxon>
        <taxon>Polyphaga</taxon>
        <taxon>Scarabaeiformia</taxon>
        <taxon>Scarabaeidae</taxon>
        <taxon>Dynastinae</taxon>
        <taxon>Oryctes</taxon>
    </lineage>
</organism>
<keyword evidence="1" id="KW-0732">Signal</keyword>
<dbReference type="SUPFAM" id="SSF100910">
    <property type="entry name" value="Chemosensory protein Csp2"/>
    <property type="match status" value="1"/>
</dbReference>
<feature type="chain" id="PRO_5006668574" description="Insect pheromone-binding family" evidence="1">
    <location>
        <begin position="19"/>
        <end position="127"/>
    </location>
</feature>
<accession>A0A0T6BCP4</accession>
<dbReference type="OrthoDB" id="6344725at2759"/>
<protein>
    <recommendedName>
        <fullName evidence="4">Insect pheromone-binding family</fullName>
    </recommendedName>
</protein>
<gene>
    <name evidence="2" type="ORF">AMK59_2663</name>
</gene>
<dbReference type="InterPro" id="IPR005055">
    <property type="entry name" value="A10/PebIII"/>
</dbReference>
<dbReference type="AlphaFoldDB" id="A0A0T6BCP4"/>
<dbReference type="InterPro" id="IPR036682">
    <property type="entry name" value="OS_D_A10/PebIII_sf"/>
</dbReference>
<reference evidence="2 3" key="1">
    <citation type="submission" date="2015-09" db="EMBL/GenBank/DDBJ databases">
        <title>Draft genome of the scarab beetle Oryctes borbonicus.</title>
        <authorList>
            <person name="Meyer J.M."/>
            <person name="Markov G.V."/>
            <person name="Baskaran P."/>
            <person name="Herrmann M."/>
            <person name="Sommer R.J."/>
            <person name="Roedelsperger C."/>
        </authorList>
    </citation>
    <scope>NUCLEOTIDE SEQUENCE [LARGE SCALE GENOMIC DNA]</scope>
    <source>
        <strain evidence="2">OB123</strain>
        <tissue evidence="2">Whole animal</tissue>
    </source>
</reference>
<evidence type="ECO:0000313" key="2">
    <source>
        <dbReference type="EMBL" id="KRT85071.1"/>
    </source>
</evidence>
<dbReference type="PANTHER" id="PTHR11257:SF12">
    <property type="entry name" value="EJACULATORY BULB-SPECIFIC PROTEIN 3-RELATED"/>
    <property type="match status" value="1"/>
</dbReference>
<sequence length="127" mass="14453">MKSFLLLLVLSVIAIAIAEEKYTTKYDNINIQEILNNKRLLKGYTNCLLEKGPCAPDAAELKRVLPDALQTNCSKCSEKQRTGAREILTHLINNEPEIWNELEEKYDPDGIYRGQYKELANKDGIPN</sequence>
<name>A0A0T6BCP4_9SCAR</name>
<comment type="caution">
    <text evidence="2">The sequence shown here is derived from an EMBL/GenBank/DDBJ whole genome shotgun (WGS) entry which is preliminary data.</text>
</comment>
<proteinExistence type="predicted"/>
<evidence type="ECO:0000313" key="3">
    <source>
        <dbReference type="Proteomes" id="UP000051574"/>
    </source>
</evidence>
<dbReference type="Proteomes" id="UP000051574">
    <property type="component" value="Unassembled WGS sequence"/>
</dbReference>
<evidence type="ECO:0000256" key="1">
    <source>
        <dbReference type="SAM" id="SignalP"/>
    </source>
</evidence>
<dbReference type="Gene3D" id="1.10.2080.10">
    <property type="entry name" value="Insect odorant-binding protein A10/Ejaculatory bulb-specific protein 3"/>
    <property type="match status" value="1"/>
</dbReference>
<dbReference type="EMBL" id="LJIG01001869">
    <property type="protein sequence ID" value="KRT85071.1"/>
    <property type="molecule type" value="Genomic_DNA"/>
</dbReference>
<dbReference type="PANTHER" id="PTHR11257">
    <property type="entry name" value="CHEMOSENSORY PROTEIN-RELATED"/>
    <property type="match status" value="1"/>
</dbReference>
<keyword evidence="3" id="KW-1185">Reference proteome</keyword>
<feature type="signal peptide" evidence="1">
    <location>
        <begin position="1"/>
        <end position="18"/>
    </location>
</feature>
<dbReference type="Pfam" id="PF03392">
    <property type="entry name" value="OS-D"/>
    <property type="match status" value="1"/>
</dbReference>